<evidence type="ECO:0000256" key="5">
    <source>
        <dbReference type="SAM" id="Phobius"/>
    </source>
</evidence>
<dbReference type="Proteomes" id="UP000663444">
    <property type="component" value="Chromosome"/>
</dbReference>
<sequence>MAQTDSDVNEIVQAAVSRRTGIRALQLLRVMVDEWQREERQKAKAAKWVSVGLLLAVVTLIAWGAFHIRTSTSTYRPVAEVPIVRSYIESAARQIEQAVSTRTFPVHQSGTVSLRVVVKANGQVGEVGVLKSSGNSSLDIAALGLVRAASPLPPLPPELRESIDVLELTTSLSVSEAGVVAVSR</sequence>
<feature type="transmembrane region" description="Helical" evidence="5">
    <location>
        <begin position="45"/>
        <end position="66"/>
    </location>
</feature>
<dbReference type="PROSITE" id="PS52015">
    <property type="entry name" value="TONB_CTD"/>
    <property type="match status" value="1"/>
</dbReference>
<keyword evidence="4 5" id="KW-0472">Membrane</keyword>
<feature type="domain" description="TonB C-terminal" evidence="6">
    <location>
        <begin position="84"/>
        <end position="183"/>
    </location>
</feature>
<evidence type="ECO:0000259" key="6">
    <source>
        <dbReference type="PROSITE" id="PS52015"/>
    </source>
</evidence>
<comment type="subcellular location">
    <subcellularLocation>
        <location evidence="1">Membrane</location>
        <topology evidence="1">Single-pass membrane protein</topology>
    </subcellularLocation>
</comment>
<dbReference type="InterPro" id="IPR006260">
    <property type="entry name" value="TonB/TolA_C"/>
</dbReference>
<accession>A0A974SS21</accession>
<evidence type="ECO:0000256" key="4">
    <source>
        <dbReference type="ARBA" id="ARBA00023136"/>
    </source>
</evidence>
<evidence type="ECO:0000313" key="8">
    <source>
        <dbReference type="Proteomes" id="UP000663444"/>
    </source>
</evidence>
<keyword evidence="8" id="KW-1185">Reference proteome</keyword>
<dbReference type="GO" id="GO:0055085">
    <property type="term" value="P:transmembrane transport"/>
    <property type="evidence" value="ECO:0007669"/>
    <property type="project" value="InterPro"/>
</dbReference>
<dbReference type="RefSeq" id="WP_203388854.1">
    <property type="nucleotide sequence ID" value="NZ_CP064781.1"/>
</dbReference>
<dbReference type="EMBL" id="CP064781">
    <property type="protein sequence ID" value="QRJ65327.1"/>
    <property type="molecule type" value="Genomic_DNA"/>
</dbReference>
<dbReference type="Pfam" id="PF13103">
    <property type="entry name" value="TonB_2"/>
    <property type="match status" value="1"/>
</dbReference>
<dbReference type="Gene3D" id="3.30.1150.10">
    <property type="match status" value="1"/>
</dbReference>
<dbReference type="AlphaFoldDB" id="A0A974SS21"/>
<dbReference type="KEGG" id="ares:IWH25_08395"/>
<evidence type="ECO:0000256" key="1">
    <source>
        <dbReference type="ARBA" id="ARBA00004167"/>
    </source>
</evidence>
<name>A0A974SS21_9RHOO</name>
<protein>
    <submittedName>
        <fullName evidence="7">TonB family protein</fullName>
    </submittedName>
</protein>
<dbReference type="SUPFAM" id="SSF74653">
    <property type="entry name" value="TolA/TonB C-terminal domain"/>
    <property type="match status" value="1"/>
</dbReference>
<evidence type="ECO:0000256" key="2">
    <source>
        <dbReference type="ARBA" id="ARBA00022692"/>
    </source>
</evidence>
<dbReference type="NCBIfam" id="TIGR01352">
    <property type="entry name" value="tonB_Cterm"/>
    <property type="match status" value="1"/>
</dbReference>
<evidence type="ECO:0000256" key="3">
    <source>
        <dbReference type="ARBA" id="ARBA00022989"/>
    </source>
</evidence>
<keyword evidence="3 5" id="KW-1133">Transmembrane helix</keyword>
<dbReference type="GO" id="GO:0016020">
    <property type="term" value="C:membrane"/>
    <property type="evidence" value="ECO:0007669"/>
    <property type="project" value="UniProtKB-SubCell"/>
</dbReference>
<gene>
    <name evidence="7" type="ORF">IWH25_08395</name>
</gene>
<proteinExistence type="predicted"/>
<dbReference type="InterPro" id="IPR037682">
    <property type="entry name" value="TonB_C"/>
</dbReference>
<keyword evidence="2 5" id="KW-0812">Transmembrane</keyword>
<reference evidence="7" key="1">
    <citation type="submission" date="2020-11" db="EMBL/GenBank/DDBJ databases">
        <title>Azospira restricta DSM 18626 genome sequence.</title>
        <authorList>
            <person name="Moe W.M."/>
        </authorList>
    </citation>
    <scope>NUCLEOTIDE SEQUENCE</scope>
    <source>
        <strain evidence="7">DSM 18626</strain>
    </source>
</reference>
<organism evidence="7 8">
    <name type="scientific">Azospira restricta</name>
    <dbReference type="NCBI Taxonomy" id="404405"/>
    <lineage>
        <taxon>Bacteria</taxon>
        <taxon>Pseudomonadati</taxon>
        <taxon>Pseudomonadota</taxon>
        <taxon>Betaproteobacteria</taxon>
        <taxon>Rhodocyclales</taxon>
        <taxon>Rhodocyclaceae</taxon>
        <taxon>Azospira</taxon>
    </lineage>
</organism>
<evidence type="ECO:0000313" key="7">
    <source>
        <dbReference type="EMBL" id="QRJ65327.1"/>
    </source>
</evidence>